<protein>
    <submittedName>
        <fullName evidence="2">Phospho-2-dehydro-3-deoxyheptonate aldolase 1, chloroplastic-like</fullName>
    </submittedName>
</protein>
<dbReference type="RefSeq" id="XP_075077753.1">
    <property type="nucleotide sequence ID" value="XM_075221652.1"/>
</dbReference>
<reference evidence="1" key="1">
    <citation type="journal article" date="2014" name="Nat. Commun.">
        <title>The tobacco genome sequence and its comparison with those of tomato and potato.</title>
        <authorList>
            <person name="Sierro N."/>
            <person name="Battey J.N."/>
            <person name="Ouadi S."/>
            <person name="Bakaher N."/>
            <person name="Bovet L."/>
            <person name="Willig A."/>
            <person name="Goepfert S."/>
            <person name="Peitsch M.C."/>
            <person name="Ivanov N.V."/>
        </authorList>
    </citation>
    <scope>NUCLEOTIDE SEQUENCE [LARGE SCALE GENOMIC DNA]</scope>
</reference>
<dbReference type="Proteomes" id="UP000790787">
    <property type="component" value="Chromosome 9"/>
</dbReference>
<keyword evidence="1" id="KW-1185">Reference proteome</keyword>
<evidence type="ECO:0000313" key="2">
    <source>
        <dbReference type="RefSeq" id="XP_075077753.1"/>
    </source>
</evidence>
<sequence length="542" mass="60121">MALSTSSTNSLLPNKSLIQTQPLLPSPKHALPTNSTKPVKFPQPISAVYSPDSSKNPITSDKTPKPSPPAATSSTAAVAVTKTDQVCKKWSVDSWRSKRALQLPEYPNKDDLESVLKTIEDFPPIVFAGEARSLEERLGEAAIGKAFLLQGGDCAESFKEFNAVNIRDTFRILLQMGAVLMFGGQMPVVKVGRMAGQFAKPRSDPFEEKDGVKLPSYRGDNVNGDAFDEKSRIPDPQRMIRAYCQSAATLNLLRAFAKGGYAAMQRINQWNLDFTEHSEQGDRYRELAHRVDEALGFMAAAGLTTDHPIMKTTEFWTSHECLLLPYEQSLTRLDSTSGLYYDCSAHFLWAGERTRQLDGAHVEFLRGIANPLGIKVSDKMDPNELVKLIDILNPNNKPGRITIITRMGAENMRVKLPHLIRAVRRAGQIVTWVSDPMHGNTIKAPCGLKTRPFDAIRAEVRAFFDVHEQEGSHPGGVHLEMTGQNVTECIGGSRTVTFDDLSSRYHTHCDPRLNASQSLELAFIIAERLRKRRLGSQSSLSY</sequence>
<accession>A0AC58RYJ9</accession>
<proteinExistence type="predicted"/>
<name>A0AC58RYJ9_TOBAC</name>
<gene>
    <name evidence="2" type="primary">LOC107796357</name>
</gene>
<reference evidence="2" key="2">
    <citation type="submission" date="2025-08" db="UniProtKB">
        <authorList>
            <consortium name="RefSeq"/>
        </authorList>
    </citation>
    <scope>IDENTIFICATION</scope>
    <source>
        <tissue evidence="2">Leaf</tissue>
    </source>
</reference>
<organism evidence="1 2">
    <name type="scientific">Nicotiana tabacum</name>
    <name type="common">Common tobacco</name>
    <dbReference type="NCBI Taxonomy" id="4097"/>
    <lineage>
        <taxon>Eukaryota</taxon>
        <taxon>Viridiplantae</taxon>
        <taxon>Streptophyta</taxon>
        <taxon>Embryophyta</taxon>
        <taxon>Tracheophyta</taxon>
        <taxon>Spermatophyta</taxon>
        <taxon>Magnoliopsida</taxon>
        <taxon>eudicotyledons</taxon>
        <taxon>Gunneridae</taxon>
        <taxon>Pentapetalae</taxon>
        <taxon>asterids</taxon>
        <taxon>lamiids</taxon>
        <taxon>Solanales</taxon>
        <taxon>Solanaceae</taxon>
        <taxon>Nicotianoideae</taxon>
        <taxon>Nicotianeae</taxon>
        <taxon>Nicotiana</taxon>
    </lineage>
</organism>
<evidence type="ECO:0000313" key="1">
    <source>
        <dbReference type="Proteomes" id="UP000790787"/>
    </source>
</evidence>